<keyword evidence="4" id="KW-1133">Transmembrane helix</keyword>
<evidence type="ECO:0000259" key="5">
    <source>
        <dbReference type="PROSITE" id="PS50111"/>
    </source>
</evidence>
<dbReference type="AlphaFoldDB" id="A0A4R3KGS5"/>
<gene>
    <name evidence="6" type="ORF">EDD72_10827</name>
</gene>
<dbReference type="SMART" id="SM00283">
    <property type="entry name" value="MA"/>
    <property type="match status" value="1"/>
</dbReference>
<dbReference type="Pfam" id="PF00015">
    <property type="entry name" value="MCPsignal"/>
    <property type="match status" value="1"/>
</dbReference>
<keyword evidence="4" id="KW-0812">Transmembrane</keyword>
<dbReference type="Gene3D" id="1.10.287.950">
    <property type="entry name" value="Methyl-accepting chemotaxis protein"/>
    <property type="match status" value="1"/>
</dbReference>
<feature type="coiled-coil region" evidence="3">
    <location>
        <begin position="506"/>
        <end position="533"/>
    </location>
</feature>
<evidence type="ECO:0000313" key="6">
    <source>
        <dbReference type="EMBL" id="TCS82538.1"/>
    </source>
</evidence>
<dbReference type="OrthoDB" id="2493490at2"/>
<keyword evidence="3" id="KW-0175">Coiled coil</keyword>
<evidence type="ECO:0000256" key="2">
    <source>
        <dbReference type="PROSITE-ProRule" id="PRU00284"/>
    </source>
</evidence>
<dbReference type="SUPFAM" id="SSF58104">
    <property type="entry name" value="Methyl-accepting chemotaxis protein (MCP) signaling domain"/>
    <property type="match status" value="1"/>
</dbReference>
<accession>A0A4R3KGS5</accession>
<dbReference type="Proteomes" id="UP000295788">
    <property type="component" value="Unassembled WGS sequence"/>
</dbReference>
<dbReference type="RefSeq" id="WP_132768577.1">
    <property type="nucleotide sequence ID" value="NZ_SMAB01000008.1"/>
</dbReference>
<dbReference type="PROSITE" id="PS50111">
    <property type="entry name" value="CHEMOTAXIS_TRANSDUC_2"/>
    <property type="match status" value="1"/>
</dbReference>
<evidence type="ECO:0000256" key="4">
    <source>
        <dbReference type="SAM" id="Phobius"/>
    </source>
</evidence>
<protein>
    <submittedName>
        <fullName evidence="6">Methyl-accepting chemotaxis protein</fullName>
    </submittedName>
</protein>
<dbReference type="GO" id="GO:0016020">
    <property type="term" value="C:membrane"/>
    <property type="evidence" value="ECO:0007669"/>
    <property type="project" value="InterPro"/>
</dbReference>
<dbReference type="InterPro" id="IPR004089">
    <property type="entry name" value="MCPsignal_dom"/>
</dbReference>
<feature type="domain" description="Methyl-accepting transducer" evidence="5">
    <location>
        <begin position="253"/>
        <end position="503"/>
    </location>
</feature>
<feature type="transmembrane region" description="Helical" evidence="4">
    <location>
        <begin position="133"/>
        <end position="155"/>
    </location>
</feature>
<name>A0A4R3KGS5_9BACI</name>
<sequence length="539" mass="61117">MNQKKILQSKQAKQALKKVVQIGEKLSPLLEKDPALITNEKVIRNLLDQSLEKDEYFVIVDENGWGKIHTNRLREGMLFNDEVGLKSAKTKEPLLQIYQRNTGEIMIDASCPIYQDQKHSYNLRLGRIVNKSYLHTFLYALGLLPLLVTFVSLFLFGFDKIFLSLLLGMISSLIFSTWFQISMVKSVEEWLKITRFISTGNLTKRVKKTFWRDQFHQIGYELNKIAIGIHSILTELKNAAYHTKSFIMKQAKYTEQLSGSFQELTATMEEFSAGTETQLQSLANMEQNIQDVLQITKSIQSSIQTSVELSQNASITAMNGTEAVQQTSNQMEKIKKLIYDSSLASHRMNQRITEISQKVSAITKIAKQTNLLALNASIEAAHAGEEGRGFAVVAEEVRDLAEETTSFAKEVLDLLEQVNHESKMSLESVERGVEEMEIGMNMVKKAGNAITLLNDVVINTKDNVLQNKSQSYQLIEHNRNIERSIHEIMQISHSFTNAAKEVSLTMEQHSHDVIQLAKDAENLKNQALSLEKIVNRFVL</sequence>
<evidence type="ECO:0000256" key="1">
    <source>
        <dbReference type="ARBA" id="ARBA00023224"/>
    </source>
</evidence>
<comment type="caution">
    <text evidence="6">The sequence shown here is derived from an EMBL/GenBank/DDBJ whole genome shotgun (WGS) entry which is preliminary data.</text>
</comment>
<keyword evidence="7" id="KW-1185">Reference proteome</keyword>
<dbReference type="PANTHER" id="PTHR32089">
    <property type="entry name" value="METHYL-ACCEPTING CHEMOTAXIS PROTEIN MCPB"/>
    <property type="match status" value="1"/>
</dbReference>
<keyword evidence="1 2" id="KW-0807">Transducer</keyword>
<evidence type="ECO:0000256" key="3">
    <source>
        <dbReference type="SAM" id="Coils"/>
    </source>
</evidence>
<keyword evidence="4" id="KW-0472">Membrane</keyword>
<reference evidence="6 7" key="1">
    <citation type="submission" date="2019-03" db="EMBL/GenBank/DDBJ databases">
        <title>Genomic Encyclopedia of Type Strains, Phase IV (KMG-IV): sequencing the most valuable type-strain genomes for metagenomic binning, comparative biology and taxonomic classification.</title>
        <authorList>
            <person name="Goeker M."/>
        </authorList>
    </citation>
    <scope>NUCLEOTIDE SEQUENCE [LARGE SCALE GENOMIC DNA]</scope>
    <source>
        <strain evidence="6 7">DSM 23802</strain>
    </source>
</reference>
<dbReference type="PANTHER" id="PTHR32089:SF112">
    <property type="entry name" value="LYSOZYME-LIKE PROTEIN-RELATED"/>
    <property type="match status" value="1"/>
</dbReference>
<evidence type="ECO:0000313" key="7">
    <source>
        <dbReference type="Proteomes" id="UP000295788"/>
    </source>
</evidence>
<dbReference type="EMBL" id="SMAB01000008">
    <property type="protein sequence ID" value="TCS82538.1"/>
    <property type="molecule type" value="Genomic_DNA"/>
</dbReference>
<feature type="transmembrane region" description="Helical" evidence="4">
    <location>
        <begin position="161"/>
        <end position="181"/>
    </location>
</feature>
<dbReference type="GO" id="GO:0007165">
    <property type="term" value="P:signal transduction"/>
    <property type="evidence" value="ECO:0007669"/>
    <property type="project" value="UniProtKB-KW"/>
</dbReference>
<proteinExistence type="predicted"/>
<organism evidence="6 7">
    <name type="scientific">Tepidibacillus fermentans</name>
    <dbReference type="NCBI Taxonomy" id="1281767"/>
    <lineage>
        <taxon>Bacteria</taxon>
        <taxon>Bacillati</taxon>
        <taxon>Bacillota</taxon>
        <taxon>Bacilli</taxon>
        <taxon>Bacillales</taxon>
        <taxon>Bacillaceae</taxon>
        <taxon>Tepidibacillus</taxon>
    </lineage>
</organism>